<protein>
    <submittedName>
        <fullName evidence="2">Uncharacterized protein</fullName>
    </submittedName>
</protein>
<keyword evidence="1" id="KW-0812">Transmembrane</keyword>
<dbReference type="GeneID" id="10323108"/>
<organism evidence="2 3">
    <name type="scientific">Acinetobacter phage 133</name>
    <dbReference type="NCBI Taxonomy" id="2919552"/>
    <lineage>
        <taxon>Viruses</taxon>
        <taxon>Duplodnaviria</taxon>
        <taxon>Heunggongvirae</taxon>
        <taxon>Uroviricota</taxon>
        <taxon>Caudoviricetes</taxon>
        <taxon>Pantevenvirales</taxon>
        <taxon>Straboviridae</taxon>
        <taxon>Tevenvirinae</taxon>
        <taxon>Centumtrigintavirus</taxon>
        <taxon>Centumtrigintavirus cv133</taxon>
        <taxon>Acinetobacter virus 133</taxon>
    </lineage>
</organism>
<evidence type="ECO:0000313" key="3">
    <source>
        <dbReference type="Proteomes" id="UP000000330"/>
    </source>
</evidence>
<dbReference type="KEGG" id="vg:10323108"/>
<dbReference type="Proteomes" id="UP000000330">
    <property type="component" value="Segment"/>
</dbReference>
<evidence type="ECO:0000313" key="2">
    <source>
        <dbReference type="EMBL" id="ADJ19436.1"/>
    </source>
</evidence>
<keyword evidence="1" id="KW-1133">Transmembrane helix</keyword>
<accession>D9I655</accession>
<proteinExistence type="predicted"/>
<keyword evidence="1" id="KW-0472">Membrane</keyword>
<feature type="transmembrane region" description="Helical" evidence="1">
    <location>
        <begin position="6"/>
        <end position="24"/>
    </location>
</feature>
<sequence length="101" mass="11640">MNDNPVGYIIFGLVIIYLVLFQVPRNGGVDEYQRNAKSIAYAYPVYVSNLCPNRSGLEDVKNSYLKTIPDKDVSHKKWVIDNFDSIFMETCLENEKKMVDK</sequence>
<name>D9I655_9CAUD</name>
<dbReference type="EMBL" id="HM114315">
    <property type="protein sequence ID" value="ADJ19436.1"/>
    <property type="molecule type" value="Genomic_DNA"/>
</dbReference>
<reference evidence="2 3" key="1">
    <citation type="journal article" date="2010" name="Virol. J.">
        <title>Genomes of the T4-related bacteriophages as windows on microbial genome evolution.</title>
        <authorList>
            <person name="Petrov V.M."/>
            <person name="Ratnayaka S."/>
            <person name="Nolan J.M."/>
            <person name="Miller E.S."/>
            <person name="Karam J.D."/>
        </authorList>
    </citation>
    <scope>NUCLEOTIDE SEQUENCE [LARGE SCALE GENOMIC DNA]</scope>
    <source>
        <strain evidence="2">Acj133</strain>
    </source>
</reference>
<gene>
    <name evidence="2" type="ORF">Acj133p121</name>
</gene>
<keyword evidence="3" id="KW-1185">Reference proteome</keyword>
<dbReference type="RefSeq" id="YP_004300702.1">
    <property type="nucleotide sequence ID" value="NC_015250.1"/>
</dbReference>
<evidence type="ECO:0000256" key="1">
    <source>
        <dbReference type="SAM" id="Phobius"/>
    </source>
</evidence>